<dbReference type="AlphaFoldDB" id="A0A553H289"/>
<dbReference type="InterPro" id="IPR036331">
    <property type="entry name" value="Chagasin-like_sf"/>
</dbReference>
<dbReference type="InterPro" id="IPR052781">
    <property type="entry name" value="Cys_protease_inhibitor_I42"/>
</dbReference>
<dbReference type="SUPFAM" id="SSF141066">
    <property type="entry name" value="ICP-like"/>
    <property type="match status" value="1"/>
</dbReference>
<keyword evidence="6" id="KW-1185">Reference proteome</keyword>
<comment type="caution">
    <text evidence="5">The sequence shown here is derived from an EMBL/GenBank/DDBJ whole genome shotgun (WGS) entry which is preliminary data.</text>
</comment>
<reference evidence="5 6" key="1">
    <citation type="submission" date="2019-07" db="EMBL/GenBank/DDBJ databases">
        <title>Pseudomonas mangiferae sp. nov., isolated from bark of mango tree in Thailand.</title>
        <authorList>
            <person name="Srisuk N."/>
            <person name="Anurat P."/>
        </authorList>
    </citation>
    <scope>NUCLEOTIDE SEQUENCE [LARGE SCALE GENOMIC DNA]</scope>
    <source>
        <strain evidence="5 6">DMKU_BBB3-04</strain>
    </source>
</reference>
<dbReference type="EMBL" id="VJOY01000003">
    <property type="protein sequence ID" value="TRX75874.1"/>
    <property type="molecule type" value="Genomic_DNA"/>
</dbReference>
<evidence type="ECO:0000259" key="4">
    <source>
        <dbReference type="Pfam" id="PF09394"/>
    </source>
</evidence>
<feature type="chain" id="PRO_5022093643" evidence="3">
    <location>
        <begin position="18"/>
        <end position="133"/>
    </location>
</feature>
<dbReference type="Gene3D" id="2.60.40.2020">
    <property type="match status" value="1"/>
</dbReference>
<dbReference type="PANTHER" id="PTHR36530:SF1">
    <property type="entry name" value="AMOEBIASIN-1"/>
    <property type="match status" value="1"/>
</dbReference>
<keyword evidence="3" id="KW-0732">Signal</keyword>
<sequence>MKPITRALRLAPLTLLAACASQPSGTLLVQQQEDCPLQLARDQVLVLTLPSDPTSGYRWEMREGAANVLHSLGPEVYAAGDDDDGLVGGGGHSTWRFKAAEAGEGHLMLISRRPWETGVAPADMFDCRVEVRP</sequence>
<feature type="signal peptide" evidence="3">
    <location>
        <begin position="1"/>
        <end position="17"/>
    </location>
</feature>
<proteinExistence type="predicted"/>
<accession>A0A553H289</accession>
<dbReference type="PANTHER" id="PTHR36530">
    <property type="entry name" value="INHIBITOR OF CYSTEINE PEPTIDASE"/>
    <property type="match status" value="1"/>
</dbReference>
<dbReference type="InterPro" id="IPR018990">
    <property type="entry name" value="Prot_inh_I42_chagasin"/>
</dbReference>
<dbReference type="Pfam" id="PF09394">
    <property type="entry name" value="Inhibitor_I42"/>
    <property type="match status" value="1"/>
</dbReference>
<feature type="domain" description="Proteinase inhibitor I42 chagasin" evidence="4">
    <location>
        <begin position="41"/>
        <end position="129"/>
    </location>
</feature>
<evidence type="ECO:0000313" key="5">
    <source>
        <dbReference type="EMBL" id="TRX75874.1"/>
    </source>
</evidence>
<evidence type="ECO:0000313" key="6">
    <source>
        <dbReference type="Proteomes" id="UP000315235"/>
    </source>
</evidence>
<keyword evidence="2" id="KW-0789">Thiol protease inhibitor</keyword>
<dbReference type="OrthoDB" id="670336at2"/>
<evidence type="ECO:0000256" key="1">
    <source>
        <dbReference type="ARBA" id="ARBA00022690"/>
    </source>
</evidence>
<name>A0A553H289_9PSED</name>
<dbReference type="Proteomes" id="UP000315235">
    <property type="component" value="Unassembled WGS sequence"/>
</dbReference>
<organism evidence="5 6">
    <name type="scientific">Pseudomonas mangiferae</name>
    <dbReference type="NCBI Taxonomy" id="2593654"/>
    <lineage>
        <taxon>Bacteria</taxon>
        <taxon>Pseudomonadati</taxon>
        <taxon>Pseudomonadota</taxon>
        <taxon>Gammaproteobacteria</taxon>
        <taxon>Pseudomonadales</taxon>
        <taxon>Pseudomonadaceae</taxon>
        <taxon>Pseudomonas</taxon>
    </lineage>
</organism>
<evidence type="ECO:0000256" key="2">
    <source>
        <dbReference type="ARBA" id="ARBA00022704"/>
    </source>
</evidence>
<dbReference type="RefSeq" id="WP_143487266.1">
    <property type="nucleotide sequence ID" value="NZ_VJOY01000003.1"/>
</dbReference>
<keyword evidence="1" id="KW-0646">Protease inhibitor</keyword>
<protein>
    <submittedName>
        <fullName evidence="5">Peptidase inhibitor I42</fullName>
    </submittedName>
</protein>
<dbReference type="GO" id="GO:0004869">
    <property type="term" value="F:cysteine-type endopeptidase inhibitor activity"/>
    <property type="evidence" value="ECO:0007669"/>
    <property type="project" value="UniProtKB-KW"/>
</dbReference>
<gene>
    <name evidence="5" type="ORF">FM069_05415</name>
</gene>
<evidence type="ECO:0000256" key="3">
    <source>
        <dbReference type="SAM" id="SignalP"/>
    </source>
</evidence>